<reference evidence="2" key="2">
    <citation type="submission" date="2015-01" db="EMBL/GenBank/DDBJ databases">
        <title>Evolutionary Origins and Diversification of the Mycorrhizal Mutualists.</title>
        <authorList>
            <consortium name="DOE Joint Genome Institute"/>
            <consortium name="Mycorrhizal Genomics Consortium"/>
            <person name="Kohler A."/>
            <person name="Kuo A."/>
            <person name="Nagy L.G."/>
            <person name="Floudas D."/>
            <person name="Copeland A."/>
            <person name="Barry K.W."/>
            <person name="Cichocki N."/>
            <person name="Veneault-Fourrey C."/>
            <person name="LaButti K."/>
            <person name="Lindquist E.A."/>
            <person name="Lipzen A."/>
            <person name="Lundell T."/>
            <person name="Morin E."/>
            <person name="Murat C."/>
            <person name="Riley R."/>
            <person name="Ohm R."/>
            <person name="Sun H."/>
            <person name="Tunlid A."/>
            <person name="Henrissat B."/>
            <person name="Grigoriev I.V."/>
            <person name="Hibbett D.S."/>
            <person name="Martin F."/>
        </authorList>
    </citation>
    <scope>NUCLEOTIDE SEQUENCE [LARGE SCALE GENOMIC DNA]</scope>
    <source>
        <strain evidence="2">h7</strain>
    </source>
</reference>
<sequence>MSIFVSENLYIALHSAQPQLSPEPLTRPGGVPTFTLFVLAVDMTRGLDLSSIST</sequence>
<keyword evidence="2" id="KW-1185">Reference proteome</keyword>
<evidence type="ECO:0000313" key="2">
    <source>
        <dbReference type="Proteomes" id="UP000053424"/>
    </source>
</evidence>
<dbReference type="EMBL" id="KN831784">
    <property type="protein sequence ID" value="KIM39884.1"/>
    <property type="molecule type" value="Genomic_DNA"/>
</dbReference>
<gene>
    <name evidence="1" type="ORF">M413DRAFT_446805</name>
</gene>
<reference evidence="1 2" key="1">
    <citation type="submission" date="2014-04" db="EMBL/GenBank/DDBJ databases">
        <authorList>
            <consortium name="DOE Joint Genome Institute"/>
            <person name="Kuo A."/>
            <person name="Gay G."/>
            <person name="Dore J."/>
            <person name="Kohler A."/>
            <person name="Nagy L.G."/>
            <person name="Floudas D."/>
            <person name="Copeland A."/>
            <person name="Barry K.W."/>
            <person name="Cichocki N."/>
            <person name="Veneault-Fourrey C."/>
            <person name="LaButti K."/>
            <person name="Lindquist E.A."/>
            <person name="Lipzen A."/>
            <person name="Lundell T."/>
            <person name="Morin E."/>
            <person name="Murat C."/>
            <person name="Sun H."/>
            <person name="Tunlid A."/>
            <person name="Henrissat B."/>
            <person name="Grigoriev I.V."/>
            <person name="Hibbett D.S."/>
            <person name="Martin F."/>
            <person name="Nordberg H.P."/>
            <person name="Cantor M.N."/>
            <person name="Hua S.X."/>
        </authorList>
    </citation>
    <scope>NUCLEOTIDE SEQUENCE [LARGE SCALE GENOMIC DNA]</scope>
    <source>
        <strain evidence="2">h7</strain>
    </source>
</reference>
<name>A0A0C3C6N2_HEBCY</name>
<proteinExistence type="predicted"/>
<dbReference type="HOGENOM" id="CLU_3050540_0_0_1"/>
<organism evidence="1 2">
    <name type="scientific">Hebeloma cylindrosporum</name>
    <dbReference type="NCBI Taxonomy" id="76867"/>
    <lineage>
        <taxon>Eukaryota</taxon>
        <taxon>Fungi</taxon>
        <taxon>Dikarya</taxon>
        <taxon>Basidiomycota</taxon>
        <taxon>Agaricomycotina</taxon>
        <taxon>Agaricomycetes</taxon>
        <taxon>Agaricomycetidae</taxon>
        <taxon>Agaricales</taxon>
        <taxon>Agaricineae</taxon>
        <taxon>Hymenogastraceae</taxon>
        <taxon>Hebeloma</taxon>
    </lineage>
</organism>
<dbReference type="AlphaFoldDB" id="A0A0C3C6N2"/>
<accession>A0A0C3C6N2</accession>
<dbReference type="Proteomes" id="UP000053424">
    <property type="component" value="Unassembled WGS sequence"/>
</dbReference>
<protein>
    <submittedName>
        <fullName evidence="1">Uncharacterized protein</fullName>
    </submittedName>
</protein>
<evidence type="ECO:0000313" key="1">
    <source>
        <dbReference type="EMBL" id="KIM39884.1"/>
    </source>
</evidence>